<dbReference type="InterPro" id="IPR045053">
    <property type="entry name" value="MAN-like"/>
</dbReference>
<dbReference type="Proteomes" id="UP000311382">
    <property type="component" value="Unassembled WGS sequence"/>
</dbReference>
<comment type="caution">
    <text evidence="11">The sequence shown here is derived from an EMBL/GenBank/DDBJ whole genome shotgun (WGS) entry which is preliminary data.</text>
</comment>
<dbReference type="EMBL" id="SOZI01000009">
    <property type="protein sequence ID" value="TNY23626.1"/>
    <property type="molecule type" value="Genomic_DNA"/>
</dbReference>
<organism evidence="11 12">
    <name type="scientific">Rhodotorula diobovata</name>
    <dbReference type="NCBI Taxonomy" id="5288"/>
    <lineage>
        <taxon>Eukaryota</taxon>
        <taxon>Fungi</taxon>
        <taxon>Dikarya</taxon>
        <taxon>Basidiomycota</taxon>
        <taxon>Pucciniomycotina</taxon>
        <taxon>Microbotryomycetes</taxon>
        <taxon>Sporidiobolales</taxon>
        <taxon>Sporidiobolaceae</taxon>
        <taxon>Rhodotorula</taxon>
    </lineage>
</organism>
<evidence type="ECO:0000259" key="10">
    <source>
        <dbReference type="Pfam" id="PF26410"/>
    </source>
</evidence>
<evidence type="ECO:0000256" key="9">
    <source>
        <dbReference type="SAM" id="MobiDB-lite"/>
    </source>
</evidence>
<dbReference type="EC" id="3.2.1.78" evidence="4"/>
<evidence type="ECO:0000256" key="8">
    <source>
        <dbReference type="ARBA" id="ARBA00023295"/>
    </source>
</evidence>
<dbReference type="GO" id="GO:0016985">
    <property type="term" value="F:mannan endo-1,4-beta-mannosidase activity"/>
    <property type="evidence" value="ECO:0007669"/>
    <property type="project" value="UniProtKB-EC"/>
</dbReference>
<feature type="domain" description="Glycoside hydrolase family 5" evidence="10">
    <location>
        <begin position="246"/>
        <end position="355"/>
    </location>
</feature>
<dbReference type="STRING" id="5288.A0A5C5G578"/>
<keyword evidence="6" id="KW-0732">Signal</keyword>
<dbReference type="InterPro" id="IPR001547">
    <property type="entry name" value="Glyco_hydro_5"/>
</dbReference>
<reference evidence="11 12" key="1">
    <citation type="submission" date="2019-03" db="EMBL/GenBank/DDBJ databases">
        <title>Rhodosporidium diobovatum UCD-FST 08-225 genome sequencing, assembly, and annotation.</title>
        <authorList>
            <person name="Fakankun I.U."/>
            <person name="Fristensky B."/>
            <person name="Levin D.B."/>
        </authorList>
    </citation>
    <scope>NUCLEOTIDE SEQUENCE [LARGE SCALE GENOMIC DNA]</scope>
    <source>
        <strain evidence="11 12">UCD-FST 08-225</strain>
    </source>
</reference>
<dbReference type="AlphaFoldDB" id="A0A5C5G578"/>
<name>A0A5C5G578_9BASI</name>
<evidence type="ECO:0000313" key="11">
    <source>
        <dbReference type="EMBL" id="TNY23626.1"/>
    </source>
</evidence>
<dbReference type="PANTHER" id="PTHR31451:SF39">
    <property type="entry name" value="MANNAN ENDO-1,4-BETA-MANNOSIDASE 1"/>
    <property type="match status" value="1"/>
</dbReference>
<feature type="region of interest" description="Disordered" evidence="9">
    <location>
        <begin position="58"/>
        <end position="88"/>
    </location>
</feature>
<feature type="compositionally biased region" description="Low complexity" evidence="9">
    <location>
        <begin position="69"/>
        <end position="78"/>
    </location>
</feature>
<evidence type="ECO:0000256" key="2">
    <source>
        <dbReference type="ARBA" id="ARBA00004613"/>
    </source>
</evidence>
<evidence type="ECO:0000256" key="1">
    <source>
        <dbReference type="ARBA" id="ARBA00001678"/>
    </source>
</evidence>
<evidence type="ECO:0000256" key="4">
    <source>
        <dbReference type="ARBA" id="ARBA00012706"/>
    </source>
</evidence>
<dbReference type="GO" id="GO:0005576">
    <property type="term" value="C:extracellular region"/>
    <property type="evidence" value="ECO:0007669"/>
    <property type="project" value="UniProtKB-SubCell"/>
</dbReference>
<dbReference type="SUPFAM" id="SSF51445">
    <property type="entry name" value="(Trans)glycosidases"/>
    <property type="match status" value="1"/>
</dbReference>
<dbReference type="PANTHER" id="PTHR31451">
    <property type="match status" value="1"/>
</dbReference>
<comment type="similarity">
    <text evidence="3">Belongs to the glycosyl hydrolase 5 (cellulase A) family.</text>
</comment>
<protein>
    <recommendedName>
        <fullName evidence="4">mannan endo-1,4-beta-mannosidase</fullName>
        <ecNumber evidence="4">3.2.1.78</ecNumber>
    </recommendedName>
</protein>
<evidence type="ECO:0000256" key="5">
    <source>
        <dbReference type="ARBA" id="ARBA00022525"/>
    </source>
</evidence>
<comment type="subcellular location">
    <subcellularLocation>
        <location evidence="2">Secreted</location>
    </subcellularLocation>
</comment>
<accession>A0A5C5G578</accession>
<feature type="region of interest" description="Disordered" evidence="9">
    <location>
        <begin position="20"/>
        <end position="45"/>
    </location>
</feature>
<dbReference type="Pfam" id="PF26410">
    <property type="entry name" value="GH5_mannosidase"/>
    <property type="match status" value="1"/>
</dbReference>
<proteinExistence type="inferred from homology"/>
<evidence type="ECO:0000256" key="6">
    <source>
        <dbReference type="ARBA" id="ARBA00022729"/>
    </source>
</evidence>
<comment type="catalytic activity">
    <reaction evidence="1">
        <text>Random hydrolysis of (1-&gt;4)-beta-D-mannosidic linkages in mannans, galactomannans and glucomannans.</text>
        <dbReference type="EC" id="3.2.1.78"/>
    </reaction>
</comment>
<dbReference type="Gene3D" id="3.20.20.80">
    <property type="entry name" value="Glycosidases"/>
    <property type="match status" value="1"/>
</dbReference>
<gene>
    <name evidence="11" type="ORF">DMC30DRAFT_294982</name>
</gene>
<keyword evidence="8" id="KW-0326">Glycosidase</keyword>
<keyword evidence="7 11" id="KW-0378">Hydrolase</keyword>
<evidence type="ECO:0000313" key="12">
    <source>
        <dbReference type="Proteomes" id="UP000311382"/>
    </source>
</evidence>
<evidence type="ECO:0000256" key="7">
    <source>
        <dbReference type="ARBA" id="ARBA00022801"/>
    </source>
</evidence>
<dbReference type="InterPro" id="IPR017853">
    <property type="entry name" value="GH"/>
</dbReference>
<keyword evidence="12" id="KW-1185">Reference proteome</keyword>
<sequence length="566" mass="61629">MSCFVATLCAATTSADLSGRSQVSLSSPSAAPPRRGSSSPAPNLRSCLSLHARMGACSSKTAHPTEDSAPAPAAATPTQHSKRAPAPQAHFALSSSAMSNAEQFVERRGSELFLGGQRFRFASLNAPELLDGDVNGEFEVRDTFAALAAEGAFGTAVTRTYTLRIKSRNIGRGHINGWSNEWNDWMWDGDRLKEMDLVLAEAGKGGVKLIIPIINQDTGEDSNWVGSTADLTRYRYGLSSNDEARRVDWWTDHTMIESFKLIIDFLLNRVNSINGRRYGDDPTILAWETGNEMNHLGMRPAPASWTLIVAKHLKSRAPRTLVMDGSFARNDDPERCYQKEVLDSPDVDILSYHYYGDGDARRVKRDCEVARRHNKVFVAGEFGFFSKPSTYESFMKDLDAAGGAGSLVWSLRPHSARGGHKTHGEGDGIWSYHIPGWKDPAHREFDAREASIVPHIRAASFKINGQRVPSRHPIPPAPSRPWVVQASRGGPAIAFQGAAWAHSYVVVVRGQGGEHTKEVKDHTKEGEFAVDVGREVQASGGQGVQVSVVAVSVDGARGGESEALTL</sequence>
<keyword evidence="5" id="KW-0964">Secreted</keyword>
<dbReference type="OrthoDB" id="406631at2759"/>
<feature type="compositionally biased region" description="Low complexity" evidence="9">
    <location>
        <begin position="20"/>
        <end position="42"/>
    </location>
</feature>
<evidence type="ECO:0000256" key="3">
    <source>
        <dbReference type="ARBA" id="ARBA00005641"/>
    </source>
</evidence>